<proteinExistence type="predicted"/>
<evidence type="ECO:0000259" key="4">
    <source>
        <dbReference type="PROSITE" id="PS51677"/>
    </source>
</evidence>
<dbReference type="PANTHER" id="PTHR10587:SF133">
    <property type="entry name" value="CHITIN DEACETYLASE 1-RELATED"/>
    <property type="match status" value="1"/>
</dbReference>
<evidence type="ECO:0000256" key="2">
    <source>
        <dbReference type="ARBA" id="ARBA00022801"/>
    </source>
</evidence>
<dbReference type="RefSeq" id="WP_172193171.1">
    <property type="nucleotide sequence ID" value="NZ_CAWPPK010000144.1"/>
</dbReference>
<keyword evidence="1" id="KW-0479">Metal-binding</keyword>
<dbReference type="Gene3D" id="3.20.20.370">
    <property type="entry name" value="Glycoside hydrolase/deacetylase"/>
    <property type="match status" value="1"/>
</dbReference>
<feature type="compositionally biased region" description="Pro residues" evidence="3">
    <location>
        <begin position="58"/>
        <end position="75"/>
    </location>
</feature>
<sequence length="299" mass="32631">MSTKFSKNFLIQTFIFVGSSALISLISETRQTANSNSIAQQIAPVENPSPNLLKPPKLKTPPSPPATPSPKPPEQPLVFAPPAQFRSQIVYKASINNSKVIALTFDDGPPPETVKILEVLHKHQVVGTFFCLGANLRQYPEIAKRVVQGGNAIGNHTWHHYSHNVTEKTASDEIDNTGVHIYRSTGAKSFLFRPPGGRLNNGLANYAKKKNYVVVMWSIDPKDFLQPPAAAIARSVLSQASTGAIVLLHDGGGNRKHSVEALSAIIPKLKQQGYRFVTVPQLLQMQAAQKQPIADHKSQ</sequence>
<dbReference type="SUPFAM" id="SSF88713">
    <property type="entry name" value="Glycoside hydrolase/deacetylase"/>
    <property type="match status" value="1"/>
</dbReference>
<dbReference type="EC" id="3.5.1.-" evidence="5"/>
<protein>
    <submittedName>
        <fullName evidence="5">Peptidoglycan-N-acetylmuramic acid deacetylase PdaC</fullName>
        <ecNumber evidence="5">3.5.1.-</ecNumber>
    </submittedName>
</protein>
<accession>A0ABX2D9I0</accession>
<dbReference type="PROSITE" id="PS51677">
    <property type="entry name" value="NODB"/>
    <property type="match status" value="1"/>
</dbReference>
<evidence type="ECO:0000313" key="6">
    <source>
        <dbReference type="Proteomes" id="UP000702425"/>
    </source>
</evidence>
<dbReference type="InterPro" id="IPR011330">
    <property type="entry name" value="Glyco_hydro/deAcase_b/a-brl"/>
</dbReference>
<evidence type="ECO:0000256" key="1">
    <source>
        <dbReference type="ARBA" id="ARBA00022723"/>
    </source>
</evidence>
<dbReference type="EMBL" id="SRRZ01000228">
    <property type="protein sequence ID" value="NQE38458.1"/>
    <property type="molecule type" value="Genomic_DNA"/>
</dbReference>
<gene>
    <name evidence="5" type="primary">pdaC_2</name>
    <name evidence="5" type="ORF">E5S67_06243</name>
</gene>
<dbReference type="InterPro" id="IPR002509">
    <property type="entry name" value="NODB_dom"/>
</dbReference>
<dbReference type="PANTHER" id="PTHR10587">
    <property type="entry name" value="GLYCOSYL TRANSFERASE-RELATED"/>
    <property type="match status" value="1"/>
</dbReference>
<dbReference type="Pfam" id="PF01522">
    <property type="entry name" value="Polysacc_deac_1"/>
    <property type="match status" value="1"/>
</dbReference>
<evidence type="ECO:0000256" key="3">
    <source>
        <dbReference type="SAM" id="MobiDB-lite"/>
    </source>
</evidence>
<organism evidence="5 6">
    <name type="scientific">Microcoleus asticus IPMA8</name>
    <dbReference type="NCBI Taxonomy" id="2563858"/>
    <lineage>
        <taxon>Bacteria</taxon>
        <taxon>Bacillati</taxon>
        <taxon>Cyanobacteriota</taxon>
        <taxon>Cyanophyceae</taxon>
        <taxon>Oscillatoriophycideae</taxon>
        <taxon>Oscillatoriales</taxon>
        <taxon>Microcoleaceae</taxon>
        <taxon>Microcoleus</taxon>
        <taxon>Microcoleus asticus</taxon>
    </lineage>
</organism>
<dbReference type="InterPro" id="IPR050248">
    <property type="entry name" value="Polysacc_deacetylase_ArnD"/>
</dbReference>
<feature type="region of interest" description="Disordered" evidence="3">
    <location>
        <begin position="41"/>
        <end position="78"/>
    </location>
</feature>
<name>A0ABX2D9I0_9CYAN</name>
<keyword evidence="2 5" id="KW-0378">Hydrolase</keyword>
<evidence type="ECO:0000313" key="5">
    <source>
        <dbReference type="EMBL" id="NQE38458.1"/>
    </source>
</evidence>
<reference evidence="5 6" key="1">
    <citation type="journal article" date="2020" name="Sci. Rep.">
        <title>A novel cyanobacterial geosmin producer, revising GeoA distribution and dispersion patterns in Bacteria.</title>
        <authorList>
            <person name="Churro C."/>
            <person name="Semedo-Aguiar A.P."/>
            <person name="Silva A.D."/>
            <person name="Pereira-Leal J.B."/>
            <person name="Leite R.B."/>
        </authorList>
    </citation>
    <scope>NUCLEOTIDE SEQUENCE [LARGE SCALE GENOMIC DNA]</scope>
    <source>
        <strain evidence="5 6">IPMA8</strain>
    </source>
</reference>
<comment type="caution">
    <text evidence="5">The sequence shown here is derived from an EMBL/GenBank/DDBJ whole genome shotgun (WGS) entry which is preliminary data.</text>
</comment>
<keyword evidence="6" id="KW-1185">Reference proteome</keyword>
<feature type="domain" description="NodB homology" evidence="4">
    <location>
        <begin position="99"/>
        <end position="277"/>
    </location>
</feature>
<dbReference type="Proteomes" id="UP000702425">
    <property type="component" value="Unassembled WGS sequence"/>
</dbReference>
<dbReference type="GO" id="GO:0016787">
    <property type="term" value="F:hydrolase activity"/>
    <property type="evidence" value="ECO:0007669"/>
    <property type="project" value="UniProtKB-KW"/>
</dbReference>